<evidence type="ECO:0000313" key="12">
    <source>
        <dbReference type="EMBL" id="BDS14135.1"/>
    </source>
</evidence>
<evidence type="ECO:0000256" key="5">
    <source>
        <dbReference type="ARBA" id="ARBA00023122"/>
    </source>
</evidence>
<feature type="transmembrane region" description="Helical" evidence="9">
    <location>
        <begin position="6"/>
        <end position="28"/>
    </location>
</feature>
<feature type="domain" description="CNNM transmembrane" evidence="11">
    <location>
        <begin position="1"/>
        <end position="192"/>
    </location>
</feature>
<dbReference type="InterPro" id="IPR005170">
    <property type="entry name" value="Transptr-assoc_dom"/>
</dbReference>
<accession>A0A915YJ31</accession>
<dbReference type="GO" id="GO:0005886">
    <property type="term" value="C:plasma membrane"/>
    <property type="evidence" value="ECO:0007669"/>
    <property type="project" value="TreeGrafter"/>
</dbReference>
<keyword evidence="3" id="KW-0677">Repeat</keyword>
<dbReference type="InterPro" id="IPR016169">
    <property type="entry name" value="FAD-bd_PCMH_sub2"/>
</dbReference>
<dbReference type="PROSITE" id="PS51371">
    <property type="entry name" value="CBS"/>
    <property type="match status" value="1"/>
</dbReference>
<keyword evidence="5 7" id="KW-0129">CBS domain</keyword>
<feature type="transmembrane region" description="Helical" evidence="9">
    <location>
        <begin position="92"/>
        <end position="112"/>
    </location>
</feature>
<evidence type="ECO:0000256" key="6">
    <source>
        <dbReference type="ARBA" id="ARBA00023136"/>
    </source>
</evidence>
<dbReference type="InterPro" id="IPR002550">
    <property type="entry name" value="CNNM"/>
</dbReference>
<dbReference type="Pfam" id="PF00571">
    <property type="entry name" value="CBS"/>
    <property type="match status" value="1"/>
</dbReference>
<feature type="transmembrane region" description="Helical" evidence="9">
    <location>
        <begin position="67"/>
        <end position="86"/>
    </location>
</feature>
<dbReference type="Pfam" id="PF01595">
    <property type="entry name" value="CNNM"/>
    <property type="match status" value="1"/>
</dbReference>
<dbReference type="PROSITE" id="PS51846">
    <property type="entry name" value="CNNM"/>
    <property type="match status" value="1"/>
</dbReference>
<evidence type="ECO:0000313" key="13">
    <source>
        <dbReference type="Proteomes" id="UP001060919"/>
    </source>
</evidence>
<dbReference type="RefSeq" id="WP_264789366.1">
    <property type="nucleotide sequence ID" value="NZ_AP026867.1"/>
</dbReference>
<evidence type="ECO:0000256" key="3">
    <source>
        <dbReference type="ARBA" id="ARBA00022737"/>
    </source>
</evidence>
<feature type="domain" description="CBS" evidence="10">
    <location>
        <begin position="264"/>
        <end position="324"/>
    </location>
</feature>
<dbReference type="Pfam" id="PF03471">
    <property type="entry name" value="CorC_HlyC"/>
    <property type="match status" value="1"/>
</dbReference>
<dbReference type="InterPro" id="IPR044751">
    <property type="entry name" value="Ion_transp-like_CBS"/>
</dbReference>
<evidence type="ECO:0000256" key="2">
    <source>
        <dbReference type="ARBA" id="ARBA00022692"/>
    </source>
</evidence>
<dbReference type="EMBL" id="AP026867">
    <property type="protein sequence ID" value="BDS14135.1"/>
    <property type="molecule type" value="Genomic_DNA"/>
</dbReference>
<dbReference type="PANTHER" id="PTHR22777:SF17">
    <property type="entry name" value="UPF0053 PROTEIN SLL0260"/>
    <property type="match status" value="1"/>
</dbReference>
<dbReference type="SMART" id="SM01091">
    <property type="entry name" value="CorC_HlyC"/>
    <property type="match status" value="1"/>
</dbReference>
<keyword evidence="6 8" id="KW-0472">Membrane</keyword>
<comment type="subcellular location">
    <subcellularLocation>
        <location evidence="1">Membrane</location>
        <topology evidence="1">Multi-pass membrane protein</topology>
    </subcellularLocation>
</comment>
<dbReference type="InterPro" id="IPR000644">
    <property type="entry name" value="CBS_dom"/>
</dbReference>
<reference evidence="12" key="1">
    <citation type="submission" date="2022-09" db="EMBL/GenBank/DDBJ databases">
        <title>Aureispira anguillicida sp. nov., isolated from Leptocephalus of Japanese eel Anguilla japonica.</title>
        <authorList>
            <person name="Yuasa K."/>
            <person name="Mekata T."/>
            <person name="Ikunari K."/>
        </authorList>
    </citation>
    <scope>NUCLEOTIDE SEQUENCE</scope>
    <source>
        <strain evidence="12">EL160426</strain>
    </source>
</reference>
<keyword evidence="4 8" id="KW-1133">Transmembrane helix</keyword>
<organism evidence="12 13">
    <name type="scientific">Aureispira anguillae</name>
    <dbReference type="NCBI Taxonomy" id="2864201"/>
    <lineage>
        <taxon>Bacteria</taxon>
        <taxon>Pseudomonadati</taxon>
        <taxon>Bacteroidota</taxon>
        <taxon>Saprospiria</taxon>
        <taxon>Saprospirales</taxon>
        <taxon>Saprospiraceae</taxon>
        <taxon>Aureispira</taxon>
    </lineage>
</organism>
<dbReference type="Proteomes" id="UP001060919">
    <property type="component" value="Chromosome"/>
</dbReference>
<keyword evidence="13" id="KW-1185">Reference proteome</keyword>
<dbReference type="GO" id="GO:0050660">
    <property type="term" value="F:flavin adenine dinucleotide binding"/>
    <property type="evidence" value="ECO:0007669"/>
    <property type="project" value="InterPro"/>
</dbReference>
<evidence type="ECO:0000256" key="7">
    <source>
        <dbReference type="PROSITE-ProRule" id="PRU00703"/>
    </source>
</evidence>
<name>A0A915YJ31_9BACT</name>
<evidence type="ECO:0000256" key="8">
    <source>
        <dbReference type="PROSITE-ProRule" id="PRU01193"/>
    </source>
</evidence>
<evidence type="ECO:0000256" key="1">
    <source>
        <dbReference type="ARBA" id="ARBA00004141"/>
    </source>
</evidence>
<dbReference type="SUPFAM" id="SSF56176">
    <property type="entry name" value="FAD-binding/transporter-associated domain-like"/>
    <property type="match status" value="1"/>
</dbReference>
<feature type="transmembrane region" description="Helical" evidence="9">
    <location>
        <begin position="124"/>
        <end position="147"/>
    </location>
</feature>
<evidence type="ECO:0000259" key="10">
    <source>
        <dbReference type="PROSITE" id="PS51371"/>
    </source>
</evidence>
<dbReference type="Gene3D" id="3.30.465.10">
    <property type="match status" value="1"/>
</dbReference>
<dbReference type="AlphaFoldDB" id="A0A915YJ31"/>
<evidence type="ECO:0000256" key="9">
    <source>
        <dbReference type="SAM" id="Phobius"/>
    </source>
</evidence>
<sequence>MLFDFLILLVFLISSGFFSGIEIAFISADRLRVEVERKKGNKRGLILADFLEHPSEFLGTTLVGNNIVLVALSILAGNFLLLYFGIDSDTFLGTIQATLITTIVVLIFGEFLPKVSFQINPTGILFLFAYPLGIIRWFLTPLVWVMIKTSNALIEKVFKISNESTEQVFTRRDLDHFINSINSEDEEIDTTLFQNALYMHTVKVRDCMIPRNEIEGIEINASIDELRDMFVKTRVSRLLVYKDSIDYIEGYVHHQRLFENPTSIKEILWEIPMVHEFTPVQDVMNRLIKEKLNLAWVVDERGGTAGIVALEDILEEIFGEIADEHDLDEATVKINDNEFIFSGRNEIDTINEEYELDIPESDDYHTLSGLMVTKKEDIPAQGEMVILKNYEFIAEEVSNTKIEKVRVIRLPKDDLLP</sequence>
<dbReference type="InterPro" id="IPR046342">
    <property type="entry name" value="CBS_dom_sf"/>
</dbReference>
<dbReference type="Gene3D" id="3.10.580.10">
    <property type="entry name" value="CBS-domain"/>
    <property type="match status" value="1"/>
</dbReference>
<dbReference type="PANTHER" id="PTHR22777">
    <property type="entry name" value="HEMOLYSIN-RELATED"/>
    <property type="match status" value="1"/>
</dbReference>
<dbReference type="SUPFAM" id="SSF54631">
    <property type="entry name" value="CBS-domain pair"/>
    <property type="match status" value="1"/>
</dbReference>
<dbReference type="CDD" id="cd04590">
    <property type="entry name" value="CBS_pair_CorC_HlyC_assoc"/>
    <property type="match status" value="1"/>
</dbReference>
<proteinExistence type="predicted"/>
<dbReference type="InterPro" id="IPR036318">
    <property type="entry name" value="FAD-bd_PCMH-like_sf"/>
</dbReference>
<evidence type="ECO:0000256" key="4">
    <source>
        <dbReference type="ARBA" id="ARBA00022989"/>
    </source>
</evidence>
<keyword evidence="2 8" id="KW-0812">Transmembrane</keyword>
<gene>
    <name evidence="12" type="ORF">AsAng_0049070</name>
</gene>
<protein>
    <submittedName>
        <fullName evidence="12">Hemolysin family protein</fullName>
    </submittedName>
</protein>
<dbReference type="KEGG" id="aup:AsAng_0049070"/>
<evidence type="ECO:0000259" key="11">
    <source>
        <dbReference type="PROSITE" id="PS51846"/>
    </source>
</evidence>